<keyword evidence="3" id="KW-1185">Reference proteome</keyword>
<dbReference type="RefSeq" id="WP_202246292.1">
    <property type="nucleotide sequence ID" value="NZ_JAESIY010000013.1"/>
</dbReference>
<comment type="similarity">
    <text evidence="1">Belongs to the ROK (NagC/XylR) family.</text>
</comment>
<dbReference type="EMBL" id="JAESIY010000013">
    <property type="protein sequence ID" value="MBL3658497.1"/>
    <property type="molecule type" value="Genomic_DNA"/>
</dbReference>
<dbReference type="CDD" id="cd23763">
    <property type="entry name" value="ASKHA_ATPase_ROK"/>
    <property type="match status" value="1"/>
</dbReference>
<dbReference type="InterPro" id="IPR043129">
    <property type="entry name" value="ATPase_NBD"/>
</dbReference>
<protein>
    <submittedName>
        <fullName evidence="2">ROK family protein</fullName>
    </submittedName>
</protein>
<organism evidence="2 3">
    <name type="scientific">Fulvivirga sediminis</name>
    <dbReference type="NCBI Taxonomy" id="2803949"/>
    <lineage>
        <taxon>Bacteria</taxon>
        <taxon>Pseudomonadati</taxon>
        <taxon>Bacteroidota</taxon>
        <taxon>Cytophagia</taxon>
        <taxon>Cytophagales</taxon>
        <taxon>Fulvivirgaceae</taxon>
        <taxon>Fulvivirga</taxon>
    </lineage>
</organism>
<proteinExistence type="inferred from homology"/>
<name>A0A937K323_9BACT</name>
<dbReference type="Pfam" id="PF00480">
    <property type="entry name" value="ROK"/>
    <property type="match status" value="1"/>
</dbReference>
<evidence type="ECO:0000256" key="1">
    <source>
        <dbReference type="ARBA" id="ARBA00006479"/>
    </source>
</evidence>
<evidence type="ECO:0000313" key="3">
    <source>
        <dbReference type="Proteomes" id="UP000659388"/>
    </source>
</evidence>
<sequence>MNISDDDRIVMTLDAGGTNFVFSAIQHKRQIIGDIILPSGAHDLNTCLNTILEGFEAVKAQIPMAPSAISFAFPGPADYRTGIIGDLANLPAFRGGVALGPMLEDHFQIPVFIGNDGDLFAYGEAMMGLLPEVNKRLEKAGIDKRYNNLLGITLGTGFGGGIVINNQLCEGDNAAGGEIWAMRNFMDTRLTAEEGVSIRAVQRSYSQKAGIEKLLTPKDIYDIAIGKVAGNRDAALYAYDEMALGIAESLANAATLLDGVIVIGGGIAGAYSLIASKIIEHLNGTIENFEGEKLPRLASKVYNIDDEKDMQNFLNHDIKEVAVPFSDRKVSYIADKRLPMGLSRLGTSQAIALGAYAIALSKIDYDEKVLK</sequence>
<accession>A0A937K323</accession>
<dbReference type="AlphaFoldDB" id="A0A937K323"/>
<comment type="caution">
    <text evidence="2">The sequence shown here is derived from an EMBL/GenBank/DDBJ whole genome shotgun (WGS) entry which is preliminary data.</text>
</comment>
<gene>
    <name evidence="2" type="ORF">JL102_20255</name>
</gene>
<dbReference type="Proteomes" id="UP000659388">
    <property type="component" value="Unassembled WGS sequence"/>
</dbReference>
<reference evidence="2" key="1">
    <citation type="submission" date="2021-01" db="EMBL/GenBank/DDBJ databases">
        <title>Fulvivirga kasyanovii gen. nov., sp nov., a novel member of the phylum Bacteroidetes isolated from seawater in a mussel farm.</title>
        <authorList>
            <person name="Zhao L.-H."/>
            <person name="Wang Z.-J."/>
        </authorList>
    </citation>
    <scope>NUCLEOTIDE SEQUENCE</scope>
    <source>
        <strain evidence="2">2943</strain>
    </source>
</reference>
<dbReference type="PANTHER" id="PTHR18964:SF149">
    <property type="entry name" value="BIFUNCTIONAL UDP-N-ACETYLGLUCOSAMINE 2-EPIMERASE_N-ACETYLMANNOSAMINE KINASE"/>
    <property type="match status" value="1"/>
</dbReference>
<dbReference type="PANTHER" id="PTHR18964">
    <property type="entry name" value="ROK (REPRESSOR, ORF, KINASE) FAMILY"/>
    <property type="match status" value="1"/>
</dbReference>
<dbReference type="Gene3D" id="3.30.420.40">
    <property type="match status" value="2"/>
</dbReference>
<evidence type="ECO:0000313" key="2">
    <source>
        <dbReference type="EMBL" id="MBL3658497.1"/>
    </source>
</evidence>
<dbReference type="InterPro" id="IPR000600">
    <property type="entry name" value="ROK"/>
</dbReference>
<dbReference type="SUPFAM" id="SSF53067">
    <property type="entry name" value="Actin-like ATPase domain"/>
    <property type="match status" value="1"/>
</dbReference>